<proteinExistence type="predicted"/>
<evidence type="ECO:0000313" key="2">
    <source>
        <dbReference type="EMBL" id="ARQ01247.1"/>
    </source>
</evidence>
<feature type="active site" description="Proton acceptor" evidence="1">
    <location>
        <position position="180"/>
    </location>
</feature>
<evidence type="ECO:0000256" key="1">
    <source>
        <dbReference type="PROSITE-ProRule" id="PRU01161"/>
    </source>
</evidence>
<dbReference type="PANTHER" id="PTHR14226">
    <property type="entry name" value="NEUROPATHY TARGET ESTERASE/SWISS CHEESE D.MELANOGASTER"/>
    <property type="match status" value="1"/>
</dbReference>
<dbReference type="PANTHER" id="PTHR14226:SF76">
    <property type="entry name" value="NTE FAMILY PROTEIN RSSA"/>
    <property type="match status" value="1"/>
</dbReference>
<gene>
    <name evidence="2" type="ORF">CAK95_20730</name>
</gene>
<dbReference type="Proteomes" id="UP000194137">
    <property type="component" value="Chromosome"/>
</dbReference>
<keyword evidence="1" id="KW-0378">Hydrolase</keyword>
<dbReference type="AlphaFoldDB" id="A0A1W6ZV18"/>
<dbReference type="OrthoDB" id="5290098at2"/>
<feature type="short sequence motif" description="DGA/G" evidence="1">
    <location>
        <begin position="180"/>
        <end position="182"/>
    </location>
</feature>
<keyword evidence="1" id="KW-0443">Lipid metabolism</keyword>
<evidence type="ECO:0000313" key="3">
    <source>
        <dbReference type="Proteomes" id="UP000194137"/>
    </source>
</evidence>
<keyword evidence="3" id="KW-1185">Reference proteome</keyword>
<dbReference type="Pfam" id="PF01734">
    <property type="entry name" value="Patatin"/>
    <property type="match status" value="1"/>
</dbReference>
<keyword evidence="1" id="KW-0442">Lipid degradation</keyword>
<feature type="active site" description="Nucleophile" evidence="1">
    <location>
        <position position="66"/>
    </location>
</feature>
<dbReference type="RefSeq" id="WP_086089642.1">
    <property type="nucleotide sequence ID" value="NZ_CP021112.1"/>
</dbReference>
<dbReference type="KEGG" id="psin:CAK95_20730"/>
<dbReference type="InterPro" id="IPR016035">
    <property type="entry name" value="Acyl_Trfase/lysoPLipase"/>
</dbReference>
<comment type="caution">
    <text evidence="1">Lacks conserved residue(s) required for the propagation of feature annotation.</text>
</comment>
<dbReference type="PROSITE" id="PS51635">
    <property type="entry name" value="PNPLA"/>
    <property type="match status" value="1"/>
</dbReference>
<dbReference type="InterPro" id="IPR050301">
    <property type="entry name" value="NTE"/>
</dbReference>
<dbReference type="Gene3D" id="3.40.1090.10">
    <property type="entry name" value="Cytosolic phospholipase A2 catalytic domain"/>
    <property type="match status" value="2"/>
</dbReference>
<name>A0A1W6ZV18_9HYPH</name>
<reference evidence="2 3" key="1">
    <citation type="submission" date="2017-05" db="EMBL/GenBank/DDBJ databases">
        <title>Full genome sequence of Pseudorhodoplanes sinuspersici.</title>
        <authorList>
            <person name="Dastgheib S.M.M."/>
            <person name="Shavandi M."/>
            <person name="Tirandaz H."/>
        </authorList>
    </citation>
    <scope>NUCLEOTIDE SEQUENCE [LARGE SCALE GENOMIC DNA]</scope>
    <source>
        <strain evidence="2 3">RIPI110</strain>
    </source>
</reference>
<sequence>MLQALIRRATNGDRAVEATIEKKAPPPKPSVGLALGGGAARGFAHIGVLRVLAKHGIEPDIVVGTSIGAVVGACYAHGKLPEFETWARGLTARGVLSYLDVSLGGSGLIGGQRLASRLEETLGDTQIEDLPKRYACIATELGTGHEIWLTHGRAVDAARASYALPGIFTPVRLGGRWLVDGALVNPVPVSAARALGARLVIAVNLNSDLLGRGGTIASHGPNEEDERLLHEMRSRPEGLRRILSPEFLLKRQLVGSRRSPNITSVMGDAFNIMQDRVTRSRLAGDPPDVMISPRLGKLGLFEFHRAKEAIEIGAHAAERSIDDVAEAIAALT</sequence>
<dbReference type="SUPFAM" id="SSF52151">
    <property type="entry name" value="FabD/lysophospholipase-like"/>
    <property type="match status" value="1"/>
</dbReference>
<organism evidence="2 3">
    <name type="scientific">Pseudorhodoplanes sinuspersici</name>
    <dbReference type="NCBI Taxonomy" id="1235591"/>
    <lineage>
        <taxon>Bacteria</taxon>
        <taxon>Pseudomonadati</taxon>
        <taxon>Pseudomonadota</taxon>
        <taxon>Alphaproteobacteria</taxon>
        <taxon>Hyphomicrobiales</taxon>
        <taxon>Pseudorhodoplanes</taxon>
    </lineage>
</organism>
<dbReference type="InterPro" id="IPR002641">
    <property type="entry name" value="PNPLA_dom"/>
</dbReference>
<accession>A0A1W6ZV18</accession>
<feature type="short sequence motif" description="GXSXG" evidence="1">
    <location>
        <begin position="64"/>
        <end position="68"/>
    </location>
</feature>
<dbReference type="GO" id="GO:0016042">
    <property type="term" value="P:lipid catabolic process"/>
    <property type="evidence" value="ECO:0007669"/>
    <property type="project" value="UniProtKB-UniRule"/>
</dbReference>
<protein>
    <submittedName>
        <fullName evidence="2">Phospholipase</fullName>
    </submittedName>
</protein>
<dbReference type="EMBL" id="CP021112">
    <property type="protein sequence ID" value="ARQ01247.1"/>
    <property type="molecule type" value="Genomic_DNA"/>
</dbReference>
<dbReference type="GO" id="GO:0016787">
    <property type="term" value="F:hydrolase activity"/>
    <property type="evidence" value="ECO:0007669"/>
    <property type="project" value="UniProtKB-UniRule"/>
</dbReference>
<dbReference type="STRING" id="1235591.CAK95_20730"/>